<dbReference type="EMBL" id="JAVRHY010000005">
    <property type="protein sequence ID" value="MDT0618298.1"/>
    <property type="molecule type" value="Genomic_DNA"/>
</dbReference>
<feature type="compositionally biased region" description="Basic residues" evidence="1">
    <location>
        <begin position="242"/>
        <end position="253"/>
    </location>
</feature>
<keyword evidence="2" id="KW-1133">Transmembrane helix</keyword>
<evidence type="ECO:0000313" key="6">
    <source>
        <dbReference type="Proteomes" id="UP001259982"/>
    </source>
</evidence>
<feature type="domain" description="Restriction endonuclease type IV Mrr" evidence="4">
    <location>
        <begin position="109"/>
        <end position="214"/>
    </location>
</feature>
<dbReference type="Pfam" id="PF01396">
    <property type="entry name" value="Zn_ribbon_Top1"/>
    <property type="match status" value="1"/>
</dbReference>
<dbReference type="PANTHER" id="PTHR30015">
    <property type="entry name" value="MRR RESTRICTION SYSTEM PROTEIN"/>
    <property type="match status" value="1"/>
</dbReference>
<feature type="transmembrane region" description="Helical" evidence="2">
    <location>
        <begin position="21"/>
        <end position="40"/>
    </location>
</feature>
<dbReference type="GO" id="GO:0016787">
    <property type="term" value="F:hydrolase activity"/>
    <property type="evidence" value="ECO:0007669"/>
    <property type="project" value="UniProtKB-KW"/>
</dbReference>
<evidence type="ECO:0000259" key="4">
    <source>
        <dbReference type="Pfam" id="PF04471"/>
    </source>
</evidence>
<dbReference type="SUPFAM" id="SSF52980">
    <property type="entry name" value="Restriction endonuclease-like"/>
    <property type="match status" value="1"/>
</dbReference>
<organism evidence="5 6">
    <name type="scientific">Spectribacter acetivorans</name>
    <dbReference type="NCBI Taxonomy" id="3075603"/>
    <lineage>
        <taxon>Bacteria</taxon>
        <taxon>Pseudomonadati</taxon>
        <taxon>Pseudomonadota</taxon>
        <taxon>Gammaproteobacteria</taxon>
        <taxon>Salinisphaerales</taxon>
        <taxon>Salinisphaeraceae</taxon>
        <taxon>Spectribacter</taxon>
    </lineage>
</organism>
<dbReference type="Proteomes" id="UP001259982">
    <property type="component" value="Unassembled WGS sequence"/>
</dbReference>
<protein>
    <submittedName>
        <fullName evidence="5">Restriction endonuclease</fullName>
        <ecNumber evidence="5">3.1.21.-</ecNumber>
    </submittedName>
</protein>
<evidence type="ECO:0000313" key="5">
    <source>
        <dbReference type="EMBL" id="MDT0618298.1"/>
    </source>
</evidence>
<dbReference type="InterPro" id="IPR011856">
    <property type="entry name" value="tRNA_endonuc-like_dom_sf"/>
</dbReference>
<keyword evidence="5" id="KW-0540">Nuclease</keyword>
<feature type="transmembrane region" description="Helical" evidence="2">
    <location>
        <begin position="68"/>
        <end position="90"/>
    </location>
</feature>
<keyword evidence="6" id="KW-1185">Reference proteome</keyword>
<feature type="region of interest" description="Disordered" evidence="1">
    <location>
        <begin position="218"/>
        <end position="257"/>
    </location>
</feature>
<evidence type="ECO:0000256" key="2">
    <source>
        <dbReference type="SAM" id="Phobius"/>
    </source>
</evidence>
<dbReference type="SUPFAM" id="SSF57783">
    <property type="entry name" value="Zinc beta-ribbon"/>
    <property type="match status" value="1"/>
</dbReference>
<evidence type="ECO:0000259" key="3">
    <source>
        <dbReference type="Pfam" id="PF01396"/>
    </source>
</evidence>
<gene>
    <name evidence="5" type="ORF">RM531_07405</name>
</gene>
<keyword evidence="5" id="KW-0378">Hydrolase</keyword>
<dbReference type="Pfam" id="PF04471">
    <property type="entry name" value="Mrr_cat"/>
    <property type="match status" value="1"/>
</dbReference>
<dbReference type="InterPro" id="IPR052906">
    <property type="entry name" value="Type_IV_Methyl-Rstrct_Enzyme"/>
</dbReference>
<dbReference type="InterPro" id="IPR013498">
    <property type="entry name" value="Topo_IA_Znf"/>
</dbReference>
<keyword evidence="2" id="KW-0812">Transmembrane</keyword>
<sequence>MARRRKESEFEAWVRLLSKLPWQWLVLSAVPAYFGFAALADWPAPQPVRMDELGVAIGGQWIRVIGSLFQYIAPATLLTAALISLVGNWWRQRLLTRTLDRASSQSVLDLHWRDFERLMHAWFEREGYRVSPTNSGPDGGVDLVLRREGETFLVQCKRWRATSIGVSVVRELYGVMASRGATGGFVVGVGAFTDAARQFAAGQNITLIDARAMVDESAPETAEELAPPPGATAPNCPSCGAHMKRRTAKRGPKRGQEFYGCSRFPQCRQTRDG</sequence>
<reference evidence="5 6" key="1">
    <citation type="submission" date="2023-09" db="EMBL/GenBank/DDBJ databases">
        <authorList>
            <person name="Rey-Velasco X."/>
        </authorList>
    </citation>
    <scope>NUCLEOTIDE SEQUENCE [LARGE SCALE GENOMIC DNA]</scope>
    <source>
        <strain evidence="5 6">P385</strain>
    </source>
</reference>
<keyword evidence="2" id="KW-0472">Membrane</keyword>
<accession>A0ABU3BAK3</accession>
<dbReference type="Gene3D" id="3.30.65.10">
    <property type="entry name" value="Bacterial Topoisomerase I, domain 1"/>
    <property type="match status" value="1"/>
</dbReference>
<dbReference type="Gene3D" id="3.40.1350.10">
    <property type="match status" value="1"/>
</dbReference>
<name>A0ABU3BAK3_9GAMM</name>
<comment type="caution">
    <text evidence="5">The sequence shown here is derived from an EMBL/GenBank/DDBJ whole genome shotgun (WGS) entry which is preliminary data.</text>
</comment>
<feature type="domain" description="DNA topoisomerase type IA zn finger" evidence="3">
    <location>
        <begin position="235"/>
        <end position="271"/>
    </location>
</feature>
<proteinExistence type="predicted"/>
<dbReference type="InterPro" id="IPR007560">
    <property type="entry name" value="Restrct_endonuc_IV_Mrr"/>
</dbReference>
<dbReference type="EC" id="3.1.21.-" evidence="5"/>
<dbReference type="GO" id="GO:0004519">
    <property type="term" value="F:endonuclease activity"/>
    <property type="evidence" value="ECO:0007669"/>
    <property type="project" value="UniProtKB-KW"/>
</dbReference>
<evidence type="ECO:0000256" key="1">
    <source>
        <dbReference type="SAM" id="MobiDB-lite"/>
    </source>
</evidence>
<dbReference type="PANTHER" id="PTHR30015:SF7">
    <property type="entry name" value="TYPE IV METHYL-DIRECTED RESTRICTION ENZYME ECOKMRR"/>
    <property type="match status" value="1"/>
</dbReference>
<dbReference type="InterPro" id="IPR011335">
    <property type="entry name" value="Restrct_endonuc-II-like"/>
</dbReference>
<dbReference type="RefSeq" id="WP_311658389.1">
    <property type="nucleotide sequence ID" value="NZ_JAVRHY010000005.1"/>
</dbReference>
<keyword evidence="5" id="KW-0255">Endonuclease</keyword>